<dbReference type="AlphaFoldDB" id="U7D6D7"/>
<dbReference type="EMBL" id="ASJR01000019">
    <property type="protein sequence ID" value="ERP31136.1"/>
    <property type="molecule type" value="Genomic_DNA"/>
</dbReference>
<keyword evidence="2" id="KW-1185">Reference proteome</keyword>
<dbReference type="RefSeq" id="WP_022637435.1">
    <property type="nucleotide sequence ID" value="NZ_ASJR01000019.1"/>
</dbReference>
<accession>U7D6D7</accession>
<evidence type="ECO:0000313" key="1">
    <source>
        <dbReference type="EMBL" id="ERP31136.1"/>
    </source>
</evidence>
<reference evidence="1 2" key="1">
    <citation type="journal article" date="2013" name="Environ. Microbiol.">
        <title>Genome analysis of Chitinivibrio alkaliphilus gen. nov., sp. nov., a novel extremely haloalkaliphilic anaerobic chitinolytic bacterium from the candidate phylum Termite Group 3.</title>
        <authorList>
            <person name="Sorokin D.Y."/>
            <person name="Gumerov V.M."/>
            <person name="Rakitin A.L."/>
            <person name="Beletsky A.V."/>
            <person name="Damste J.S."/>
            <person name="Muyzer G."/>
            <person name="Mardanov A.V."/>
            <person name="Ravin N.V."/>
        </authorList>
    </citation>
    <scope>NUCLEOTIDE SEQUENCE [LARGE SCALE GENOMIC DNA]</scope>
    <source>
        <strain evidence="1 2">ACht1</strain>
    </source>
</reference>
<comment type="caution">
    <text evidence="1">The sequence shown here is derived from an EMBL/GenBank/DDBJ whole genome shotgun (WGS) entry which is preliminary data.</text>
</comment>
<protein>
    <submittedName>
        <fullName evidence="1">Uncharacterized protein</fullName>
    </submittedName>
</protein>
<dbReference type="Proteomes" id="UP000017148">
    <property type="component" value="Unassembled WGS sequence"/>
</dbReference>
<sequence>MAAGSSSLAIGIFFSLVIQAMAHAPVRPGFDGFSGGAGSLVPSAFAHPATISAKGHLFEIHTLSLYEYTLGSETSLGVHGVGYFHGGTFWTGGVGGTVLHAFSLYRNTVIELSGGIRAGNNHLSLRMSHSFADVEFDQTYDMHLSGLYARHGEHHILFAGGTVEQVLETRNHRAYTLQGGATIREGPVGTQSAVLTYQELRNHLMVDLYQVFPFNSHVHLLCGVRSDPAMVFLGIVVQASSHSAGILQFFHGDLGWSRSAAYQYHRRE</sequence>
<organism evidence="1 2">
    <name type="scientific">Chitinivibrio alkaliphilus ACht1</name>
    <dbReference type="NCBI Taxonomy" id="1313304"/>
    <lineage>
        <taxon>Bacteria</taxon>
        <taxon>Pseudomonadati</taxon>
        <taxon>Fibrobacterota</taxon>
        <taxon>Chitinivibrionia</taxon>
        <taxon>Chitinivibrionales</taxon>
        <taxon>Chitinivibrionaceae</taxon>
        <taxon>Chitinivibrio</taxon>
    </lineage>
</organism>
<proteinExistence type="predicted"/>
<dbReference type="STRING" id="1313304.CALK_2017"/>
<evidence type="ECO:0000313" key="2">
    <source>
        <dbReference type="Proteomes" id="UP000017148"/>
    </source>
</evidence>
<gene>
    <name evidence="1" type="ORF">CALK_2017</name>
</gene>
<name>U7D6D7_9BACT</name>